<dbReference type="Proteomes" id="UP000799764">
    <property type="component" value="Unassembled WGS sequence"/>
</dbReference>
<dbReference type="AlphaFoldDB" id="A0A9P4P9P3"/>
<evidence type="ECO:0000313" key="1">
    <source>
        <dbReference type="EMBL" id="KAF2440979.1"/>
    </source>
</evidence>
<protein>
    <submittedName>
        <fullName evidence="1">Uncharacterized protein</fullName>
    </submittedName>
</protein>
<dbReference type="EMBL" id="MU001506">
    <property type="protein sequence ID" value="KAF2440979.1"/>
    <property type="molecule type" value="Genomic_DNA"/>
</dbReference>
<sequence>MTESVSNDTENAASHIWTMDASLRVSRDQPYTLPTPIASELSGPVALEHSWTRRSHNKNNLLVPILLCHGTTVVRLTTFHLLTGLNSGPCRYVLASDNAYTKYDLELLHHFPTTVSQYFKVLRSDDILSSQAVLAKDTHWCCTPCLRFGRVICKSIYNPRPGLQKVVLSFNDVREAESVLTTSMINTYGYTVLVVMDPADTDLFEELKQKALSADRTISRDQVEYCGQYFIFFVSAGLQNLLDEYKASSRRMARSGTSEFKACQTESMRGTIIEEDEIET</sequence>
<proteinExistence type="predicted"/>
<comment type="caution">
    <text evidence="1">The sequence shown here is derived from an EMBL/GenBank/DDBJ whole genome shotgun (WGS) entry which is preliminary data.</text>
</comment>
<organism evidence="1 2">
    <name type="scientific">Karstenula rhodostoma CBS 690.94</name>
    <dbReference type="NCBI Taxonomy" id="1392251"/>
    <lineage>
        <taxon>Eukaryota</taxon>
        <taxon>Fungi</taxon>
        <taxon>Dikarya</taxon>
        <taxon>Ascomycota</taxon>
        <taxon>Pezizomycotina</taxon>
        <taxon>Dothideomycetes</taxon>
        <taxon>Pleosporomycetidae</taxon>
        <taxon>Pleosporales</taxon>
        <taxon>Massarineae</taxon>
        <taxon>Didymosphaeriaceae</taxon>
        <taxon>Karstenula</taxon>
    </lineage>
</organism>
<keyword evidence="2" id="KW-1185">Reference proteome</keyword>
<gene>
    <name evidence="1" type="ORF">P171DRAFT_523979</name>
</gene>
<evidence type="ECO:0000313" key="2">
    <source>
        <dbReference type="Proteomes" id="UP000799764"/>
    </source>
</evidence>
<name>A0A9P4P9P3_9PLEO</name>
<accession>A0A9P4P9P3</accession>
<dbReference type="OrthoDB" id="10599811at2759"/>
<reference evidence="1" key="1">
    <citation type="journal article" date="2020" name="Stud. Mycol.">
        <title>101 Dothideomycetes genomes: a test case for predicting lifestyles and emergence of pathogens.</title>
        <authorList>
            <person name="Haridas S."/>
            <person name="Albert R."/>
            <person name="Binder M."/>
            <person name="Bloem J."/>
            <person name="Labutti K."/>
            <person name="Salamov A."/>
            <person name="Andreopoulos B."/>
            <person name="Baker S."/>
            <person name="Barry K."/>
            <person name="Bills G."/>
            <person name="Bluhm B."/>
            <person name="Cannon C."/>
            <person name="Castanera R."/>
            <person name="Culley D."/>
            <person name="Daum C."/>
            <person name="Ezra D."/>
            <person name="Gonzalez J."/>
            <person name="Henrissat B."/>
            <person name="Kuo A."/>
            <person name="Liang C."/>
            <person name="Lipzen A."/>
            <person name="Lutzoni F."/>
            <person name="Magnuson J."/>
            <person name="Mondo S."/>
            <person name="Nolan M."/>
            <person name="Ohm R."/>
            <person name="Pangilinan J."/>
            <person name="Park H.-J."/>
            <person name="Ramirez L."/>
            <person name="Alfaro M."/>
            <person name="Sun H."/>
            <person name="Tritt A."/>
            <person name="Yoshinaga Y."/>
            <person name="Zwiers L.-H."/>
            <person name="Turgeon B."/>
            <person name="Goodwin S."/>
            <person name="Spatafora J."/>
            <person name="Crous P."/>
            <person name="Grigoriev I."/>
        </authorList>
    </citation>
    <scope>NUCLEOTIDE SEQUENCE</scope>
    <source>
        <strain evidence="1">CBS 690.94</strain>
    </source>
</reference>